<dbReference type="RefSeq" id="WP_046904349.1">
    <property type="nucleotide sequence ID" value="NZ_CP011452.2"/>
</dbReference>
<dbReference type="InterPro" id="IPR058334">
    <property type="entry name" value="DUF8021"/>
</dbReference>
<dbReference type="Proteomes" id="UP000034392">
    <property type="component" value="Chromosome"/>
</dbReference>
<evidence type="ECO:0000259" key="1">
    <source>
        <dbReference type="Pfam" id="PF26061"/>
    </source>
</evidence>
<sequence>MATREELYAVLDRFIAALERRDPAGVEWADDFLNSENNVVLQPGDGLWNTITARGDYDLRFADERTGQVALFTCVEETDALSPAAFRLGIKDGRIAEAETVIARNADEGFPFKGQKFELKPVMEAMVPAGETSPREELLEIANGYFETIERNDGTINTKFHPHCNRVENGVQTTNNQDFPLPIARLGCEEQFALGWYRYDDRLRARRFPLVDEERGIVLAHGFIDHCGIVGDYELADGTPASSPVRRPHSYYLAEAFKIRAGAIEQVEAVFHTVPYHMPSPWDSRS</sequence>
<proteinExistence type="predicted"/>
<evidence type="ECO:0000313" key="3">
    <source>
        <dbReference type="Proteomes" id="UP000034392"/>
    </source>
</evidence>
<dbReference type="AlphaFoldDB" id="A0A0F7KUA6"/>
<dbReference type="EMBL" id="CP011452">
    <property type="protein sequence ID" value="AKH43908.1"/>
    <property type="molecule type" value="Genomic_DNA"/>
</dbReference>
<dbReference type="Pfam" id="PF26061">
    <property type="entry name" value="DUF8021"/>
    <property type="match status" value="1"/>
</dbReference>
<dbReference type="PATRIC" id="fig|1267766.3.peg.2918"/>
<gene>
    <name evidence="2" type="ORF">WYH_02881</name>
</gene>
<organism evidence="2 3">
    <name type="scientific">Croceibacterium atlanticum</name>
    <dbReference type="NCBI Taxonomy" id="1267766"/>
    <lineage>
        <taxon>Bacteria</taxon>
        <taxon>Pseudomonadati</taxon>
        <taxon>Pseudomonadota</taxon>
        <taxon>Alphaproteobacteria</taxon>
        <taxon>Sphingomonadales</taxon>
        <taxon>Erythrobacteraceae</taxon>
        <taxon>Croceibacterium</taxon>
    </lineage>
</organism>
<name>A0A0F7KUA6_9SPHN</name>
<protein>
    <recommendedName>
        <fullName evidence="1">DUF8021 domain-containing protein</fullName>
    </recommendedName>
</protein>
<evidence type="ECO:0000313" key="2">
    <source>
        <dbReference type="EMBL" id="AKH43908.1"/>
    </source>
</evidence>
<accession>A0A0F7KUA6</accession>
<dbReference type="STRING" id="1267766.WYH_02881"/>
<keyword evidence="3" id="KW-1185">Reference proteome</keyword>
<feature type="domain" description="DUF8021" evidence="1">
    <location>
        <begin position="133"/>
        <end position="271"/>
    </location>
</feature>
<reference evidence="2" key="1">
    <citation type="submission" date="2015-05" db="EMBL/GenBank/DDBJ databases">
        <title>The complete genome of Altererythrobacter atlanticus strain 26DY36.</title>
        <authorList>
            <person name="Wu Y.-H."/>
            <person name="Cheng H."/>
            <person name="Wu X.-W."/>
        </authorList>
    </citation>
    <scope>NUCLEOTIDE SEQUENCE [LARGE SCALE GENOMIC DNA]</scope>
    <source>
        <strain evidence="2">26DY36</strain>
    </source>
</reference>
<dbReference type="KEGG" id="aay:WYH_02881"/>
<dbReference type="OrthoDB" id="9148298at2"/>